<keyword evidence="2" id="KW-1185">Reference proteome</keyword>
<dbReference type="GeneID" id="24919066"/>
<protein>
    <submittedName>
        <fullName evidence="1">Uncharacterized protein</fullName>
    </submittedName>
</protein>
<evidence type="ECO:0000313" key="1">
    <source>
        <dbReference type="EMBL" id="CBK21719.2"/>
    </source>
</evidence>
<dbReference type="RefSeq" id="XP_012895767.1">
    <property type="nucleotide sequence ID" value="XM_013040313.1"/>
</dbReference>
<organism evidence="1">
    <name type="scientific">Blastocystis hominis</name>
    <dbReference type="NCBI Taxonomy" id="12968"/>
    <lineage>
        <taxon>Eukaryota</taxon>
        <taxon>Sar</taxon>
        <taxon>Stramenopiles</taxon>
        <taxon>Bigyra</taxon>
        <taxon>Opalozoa</taxon>
        <taxon>Opalinata</taxon>
        <taxon>Blastocystidae</taxon>
        <taxon>Blastocystis</taxon>
    </lineage>
</organism>
<dbReference type="InParanoid" id="D8M0Y0"/>
<dbReference type="SUPFAM" id="SSF82185">
    <property type="entry name" value="Histone H3 K4-specific methyltransferase SET7/9 N-terminal domain"/>
    <property type="match status" value="1"/>
</dbReference>
<sequence>MLVFAVVHYIAIYGSSLSDKCEQRLISSVLPKNRLKHKNAYKYQCSLYKRLIDDESDQSSSSKDDERFSFLNDSLRREPSLRHDIPMYYIVPICNGKKQGYGEIHFGGEYDALVYSTSWINDIRSNKGFVYNRITSKVLCLVDDCETILFDETNCPQWEILDKDNGERWEGLSYRGSPCGLGEYYDENNYLIYRGMCVDFYWEGYGQSFFPRTVGNKPQLASEGMWCHGNLLGIADRFDLFGNSLLKGLLLNQEMYESSLVIQGSDFSMASCFVEELVVANNSLNTIQSINLSVFCLLQRFIVGDNCCRKCKRLLIAHNNALTTTIIGNYSFTTHGNSLELLLSDSNAILRKRKAFLIRDLPRLEILQIGVGSFSDYCEFSVTDVPQLISIGIGRSGQQEKQIGISCCFFYCSRLFLKELPQIKTVKIGDYSFYHTNSVLFCNMPKLLFIIVGNGCFFRSLHYKGRLVLQNLPSLAAFTSLEQSFVSIHSLTIKNAPLLKLRVDVLSSFWSLHHLELESTKLKVVLR</sequence>
<dbReference type="EMBL" id="FN668644">
    <property type="protein sequence ID" value="CBK21719.2"/>
    <property type="molecule type" value="Genomic_DNA"/>
</dbReference>
<evidence type="ECO:0000313" key="2">
    <source>
        <dbReference type="Proteomes" id="UP000008312"/>
    </source>
</evidence>
<proteinExistence type="predicted"/>
<dbReference type="OrthoDB" id="8731593at2759"/>
<dbReference type="Proteomes" id="UP000008312">
    <property type="component" value="Unassembled WGS sequence"/>
</dbReference>
<name>D8M0Y0_BLAHO</name>
<accession>D8M0Y0</accession>
<gene>
    <name evidence="1" type="ORF">GSBLH_T00001841001</name>
</gene>
<dbReference type="AlphaFoldDB" id="D8M0Y0"/>
<reference evidence="1" key="1">
    <citation type="submission" date="2010-02" db="EMBL/GenBank/DDBJ databases">
        <title>Sequencing and annotation of the Blastocystis hominis genome.</title>
        <authorList>
            <person name="Wincker P."/>
        </authorList>
    </citation>
    <scope>NUCLEOTIDE SEQUENCE</scope>
    <source>
        <strain evidence="1">Singapore isolate B</strain>
    </source>
</reference>